<dbReference type="InterPro" id="IPR006143">
    <property type="entry name" value="RND_pump_MFP"/>
</dbReference>
<proteinExistence type="inferred from homology"/>
<reference evidence="7 8" key="1">
    <citation type="journal article" date="2015" name="Nature">
        <title>rRNA introns, odd ribosomes, and small enigmatic genomes across a large radiation of phyla.</title>
        <authorList>
            <person name="Brown C.T."/>
            <person name="Hug L.A."/>
            <person name="Thomas B.C."/>
            <person name="Sharon I."/>
            <person name="Castelle C.J."/>
            <person name="Singh A."/>
            <person name="Wilkins M.J."/>
            <person name="Williams K.H."/>
            <person name="Banfield J.F."/>
        </authorList>
    </citation>
    <scope>NUCLEOTIDE SEQUENCE [LARGE SCALE GENOMIC DNA]</scope>
</reference>
<accession>A0A0G0VSQ5</accession>
<dbReference type="GO" id="GO:0022857">
    <property type="term" value="F:transmembrane transporter activity"/>
    <property type="evidence" value="ECO:0007669"/>
    <property type="project" value="InterPro"/>
</dbReference>
<dbReference type="NCBIfam" id="TIGR01730">
    <property type="entry name" value="RND_mfp"/>
    <property type="match status" value="1"/>
</dbReference>
<dbReference type="Proteomes" id="UP000033947">
    <property type="component" value="Unassembled WGS sequence"/>
</dbReference>
<keyword evidence="5" id="KW-0472">Membrane</keyword>
<dbReference type="Gene3D" id="2.40.30.170">
    <property type="match status" value="1"/>
</dbReference>
<name>A0A0G0VSQ5_UNCKA</name>
<dbReference type="InterPro" id="IPR058636">
    <property type="entry name" value="Beta-barrel_YknX"/>
</dbReference>
<evidence type="ECO:0000259" key="6">
    <source>
        <dbReference type="Pfam" id="PF25990"/>
    </source>
</evidence>
<evidence type="ECO:0000256" key="2">
    <source>
        <dbReference type="ARBA" id="ARBA00009477"/>
    </source>
</evidence>
<dbReference type="Gene3D" id="2.40.50.100">
    <property type="match status" value="1"/>
</dbReference>
<dbReference type="EMBL" id="LCBB01000012">
    <property type="protein sequence ID" value="KKS02697.1"/>
    <property type="molecule type" value="Genomic_DNA"/>
</dbReference>
<dbReference type="Pfam" id="PF25990">
    <property type="entry name" value="Beta-barrel_YknX"/>
    <property type="match status" value="1"/>
</dbReference>
<dbReference type="PANTHER" id="PTHR32347">
    <property type="entry name" value="EFFLUX SYSTEM COMPONENT YKNX-RELATED"/>
    <property type="match status" value="1"/>
</dbReference>
<keyword evidence="5" id="KW-1133">Transmembrane helix</keyword>
<feature type="domain" description="YknX-like beta-barrel" evidence="6">
    <location>
        <begin position="202"/>
        <end position="276"/>
    </location>
</feature>
<comment type="subcellular location">
    <subcellularLocation>
        <location evidence="1">Cell envelope</location>
    </subcellularLocation>
</comment>
<evidence type="ECO:0000256" key="5">
    <source>
        <dbReference type="SAM" id="Phobius"/>
    </source>
</evidence>
<sequence length="341" mass="38185">MKEKIKGKINKKSILVVLGLMVVGGLFFLTKIKGTDSENYYTVEKKDIDLVIESRGFVQSDENAELYFKIIDRITEVYVDEGDWVRKGDPLVALSSYSTNLDIKYAKDTRDVALLEKDLFVEKYQNDVDEVGGNDEYQIQLRTYDEKASKAESQYQKALINTSDTVLTAPFDGNVSKVMVEKGELSSLTRPAIEIQNIGILSVYANVSEVDIEYVNIDDKVEVMFDAFPDKKYIGKVTKINPAAQIVQGIAYYRVTVVPEAVPETLKVGMNADIDIQAESKKDVVTLPLYIINDLRVDTGEITLATNEGTKNVRVKLGLRSYSEAEILEGVNEGDKVVYLQ</sequence>
<feature type="transmembrane region" description="Helical" evidence="5">
    <location>
        <begin position="12"/>
        <end position="29"/>
    </location>
</feature>
<evidence type="ECO:0000313" key="7">
    <source>
        <dbReference type="EMBL" id="KKS02697.1"/>
    </source>
</evidence>
<keyword evidence="3 4" id="KW-0175">Coiled coil</keyword>
<evidence type="ECO:0000256" key="1">
    <source>
        <dbReference type="ARBA" id="ARBA00004196"/>
    </source>
</evidence>
<organism evidence="7 8">
    <name type="scientific">candidate division WWE3 bacterium GW2011_GWC2_41_23</name>
    <dbReference type="NCBI Taxonomy" id="1619123"/>
    <lineage>
        <taxon>Bacteria</taxon>
        <taxon>Katanobacteria</taxon>
    </lineage>
</organism>
<comment type="caution">
    <text evidence="7">The sequence shown here is derived from an EMBL/GenBank/DDBJ whole genome shotgun (WGS) entry which is preliminary data.</text>
</comment>
<comment type="similarity">
    <text evidence="2">Belongs to the membrane fusion protein (MFP) (TC 8.A.1) family.</text>
</comment>
<protein>
    <submittedName>
        <fullName evidence="7">Efflux transporter, RND family, MFP subunit</fullName>
    </submittedName>
</protein>
<dbReference type="SUPFAM" id="SSF111369">
    <property type="entry name" value="HlyD-like secretion proteins"/>
    <property type="match status" value="1"/>
</dbReference>
<evidence type="ECO:0000256" key="4">
    <source>
        <dbReference type="SAM" id="Coils"/>
    </source>
</evidence>
<dbReference type="GO" id="GO:0016020">
    <property type="term" value="C:membrane"/>
    <property type="evidence" value="ECO:0007669"/>
    <property type="project" value="InterPro"/>
</dbReference>
<dbReference type="InterPro" id="IPR050465">
    <property type="entry name" value="UPF0194_transport"/>
</dbReference>
<gene>
    <name evidence="7" type="ORF">UU55_C0012G0020</name>
</gene>
<keyword evidence="5" id="KW-0812">Transmembrane</keyword>
<dbReference type="AlphaFoldDB" id="A0A0G0VSQ5"/>
<evidence type="ECO:0000313" key="8">
    <source>
        <dbReference type="Proteomes" id="UP000033947"/>
    </source>
</evidence>
<evidence type="ECO:0000256" key="3">
    <source>
        <dbReference type="ARBA" id="ARBA00023054"/>
    </source>
</evidence>
<dbReference type="GO" id="GO:0030313">
    <property type="term" value="C:cell envelope"/>
    <property type="evidence" value="ECO:0007669"/>
    <property type="project" value="UniProtKB-SubCell"/>
</dbReference>
<feature type="coiled-coil region" evidence="4">
    <location>
        <begin position="134"/>
        <end position="161"/>
    </location>
</feature>